<reference evidence="2 3" key="1">
    <citation type="journal article" date="2021" name="Nat. Plants">
        <title>The Taxus genome provides insights into paclitaxel biosynthesis.</title>
        <authorList>
            <person name="Xiong X."/>
            <person name="Gou J."/>
            <person name="Liao Q."/>
            <person name="Li Y."/>
            <person name="Zhou Q."/>
            <person name="Bi G."/>
            <person name="Li C."/>
            <person name="Du R."/>
            <person name="Wang X."/>
            <person name="Sun T."/>
            <person name="Guo L."/>
            <person name="Liang H."/>
            <person name="Lu P."/>
            <person name="Wu Y."/>
            <person name="Zhang Z."/>
            <person name="Ro D.K."/>
            <person name="Shang Y."/>
            <person name="Huang S."/>
            <person name="Yan J."/>
        </authorList>
    </citation>
    <scope>NUCLEOTIDE SEQUENCE [LARGE SCALE GENOMIC DNA]</scope>
    <source>
        <strain evidence="2">Ta-2019</strain>
    </source>
</reference>
<dbReference type="EMBL" id="JAHRHJ020000009">
    <property type="protein sequence ID" value="KAH9300637.1"/>
    <property type="molecule type" value="Genomic_DNA"/>
</dbReference>
<evidence type="ECO:0000256" key="1">
    <source>
        <dbReference type="SAM" id="MobiDB-lite"/>
    </source>
</evidence>
<protein>
    <submittedName>
        <fullName evidence="2">Uncharacterized protein</fullName>
    </submittedName>
</protein>
<keyword evidence="3" id="KW-1185">Reference proteome</keyword>
<accession>A0AA38CNI6</accession>
<feature type="non-terminal residue" evidence="2">
    <location>
        <position position="71"/>
    </location>
</feature>
<name>A0AA38CNI6_TAXCH</name>
<organism evidence="2 3">
    <name type="scientific">Taxus chinensis</name>
    <name type="common">Chinese yew</name>
    <name type="synonym">Taxus wallichiana var. chinensis</name>
    <dbReference type="NCBI Taxonomy" id="29808"/>
    <lineage>
        <taxon>Eukaryota</taxon>
        <taxon>Viridiplantae</taxon>
        <taxon>Streptophyta</taxon>
        <taxon>Embryophyta</taxon>
        <taxon>Tracheophyta</taxon>
        <taxon>Spermatophyta</taxon>
        <taxon>Pinopsida</taxon>
        <taxon>Pinidae</taxon>
        <taxon>Conifers II</taxon>
        <taxon>Cupressales</taxon>
        <taxon>Taxaceae</taxon>
        <taxon>Taxus</taxon>
    </lineage>
</organism>
<proteinExistence type="predicted"/>
<feature type="region of interest" description="Disordered" evidence="1">
    <location>
        <begin position="1"/>
        <end position="71"/>
    </location>
</feature>
<dbReference type="AlphaFoldDB" id="A0AA38CNI6"/>
<evidence type="ECO:0000313" key="2">
    <source>
        <dbReference type="EMBL" id="KAH9300637.1"/>
    </source>
</evidence>
<evidence type="ECO:0000313" key="3">
    <source>
        <dbReference type="Proteomes" id="UP000824469"/>
    </source>
</evidence>
<feature type="non-terminal residue" evidence="2">
    <location>
        <position position="1"/>
    </location>
</feature>
<sequence length="71" mass="7421">SGTRGTKVREPAEPGESGKFVPDSLKANGTSGPRVREPAGSAKMGNFSTVPSGTEGRVGREKPKRPKAEKK</sequence>
<comment type="caution">
    <text evidence="2">The sequence shown here is derived from an EMBL/GenBank/DDBJ whole genome shotgun (WGS) entry which is preliminary data.</text>
</comment>
<dbReference type="Proteomes" id="UP000824469">
    <property type="component" value="Unassembled WGS sequence"/>
</dbReference>
<feature type="compositionally biased region" description="Basic residues" evidence="1">
    <location>
        <begin position="62"/>
        <end position="71"/>
    </location>
</feature>
<gene>
    <name evidence="2" type="ORF">KI387_012220</name>
</gene>